<reference evidence="1" key="1">
    <citation type="submission" date="2019-03" db="EMBL/GenBank/DDBJ databases">
        <title>WGS assembly of Setaria viridis.</title>
        <authorList>
            <person name="Huang P."/>
            <person name="Jenkins J."/>
            <person name="Grimwood J."/>
            <person name="Barry K."/>
            <person name="Healey A."/>
            <person name="Mamidi S."/>
            <person name="Sreedasyam A."/>
            <person name="Shu S."/>
            <person name="Feldman M."/>
            <person name="Wu J."/>
            <person name="Yu Y."/>
            <person name="Chen C."/>
            <person name="Johnson J."/>
            <person name="Rokhsar D."/>
            <person name="Baxter I."/>
            <person name="Schmutz J."/>
            <person name="Brutnell T."/>
            <person name="Kellogg E."/>
        </authorList>
    </citation>
    <scope>NUCLEOTIDE SEQUENCE [LARGE SCALE GENOMIC DNA]</scope>
</reference>
<name>A0A4U6WCK6_SETVI</name>
<dbReference type="Gramene" id="TKW40500">
    <property type="protein sequence ID" value="TKW40500"/>
    <property type="gene ID" value="SEVIR_1G249950v2"/>
</dbReference>
<evidence type="ECO:0000313" key="1">
    <source>
        <dbReference type="EMBL" id="TKW40500.1"/>
    </source>
</evidence>
<keyword evidence="2" id="KW-1185">Reference proteome</keyword>
<accession>A0A4U6WCK6</accession>
<dbReference type="EMBL" id="CM016552">
    <property type="protein sequence ID" value="TKW40500.1"/>
    <property type="molecule type" value="Genomic_DNA"/>
</dbReference>
<dbReference type="AlphaFoldDB" id="A0A4U6WCK6"/>
<organism evidence="1 2">
    <name type="scientific">Setaria viridis</name>
    <name type="common">Green bristlegrass</name>
    <name type="synonym">Setaria italica subsp. viridis</name>
    <dbReference type="NCBI Taxonomy" id="4556"/>
    <lineage>
        <taxon>Eukaryota</taxon>
        <taxon>Viridiplantae</taxon>
        <taxon>Streptophyta</taxon>
        <taxon>Embryophyta</taxon>
        <taxon>Tracheophyta</taxon>
        <taxon>Spermatophyta</taxon>
        <taxon>Magnoliopsida</taxon>
        <taxon>Liliopsida</taxon>
        <taxon>Poales</taxon>
        <taxon>Poaceae</taxon>
        <taxon>PACMAD clade</taxon>
        <taxon>Panicoideae</taxon>
        <taxon>Panicodae</taxon>
        <taxon>Paniceae</taxon>
        <taxon>Cenchrinae</taxon>
        <taxon>Setaria</taxon>
    </lineage>
</organism>
<gene>
    <name evidence="1" type="ORF">SEVIR_1G249950v2</name>
</gene>
<proteinExistence type="predicted"/>
<evidence type="ECO:0000313" key="2">
    <source>
        <dbReference type="Proteomes" id="UP000298652"/>
    </source>
</evidence>
<dbReference type="Proteomes" id="UP000298652">
    <property type="component" value="Chromosome 1"/>
</dbReference>
<sequence>MIPGSQFVARPVCLMSAAGKCPDRVVPVLEKTWNE</sequence>
<protein>
    <submittedName>
        <fullName evidence="1">Uncharacterized protein</fullName>
    </submittedName>
</protein>